<dbReference type="EMBL" id="JBANRG010000007">
    <property type="protein sequence ID" value="KAK7464968.1"/>
    <property type="molecule type" value="Genomic_DNA"/>
</dbReference>
<accession>A0ABR1JPJ9</accession>
<feature type="region of interest" description="Disordered" evidence="1">
    <location>
        <begin position="1"/>
        <end position="110"/>
    </location>
</feature>
<name>A0ABR1JPJ9_9AGAR</name>
<gene>
    <name evidence="2" type="ORF">VKT23_006177</name>
</gene>
<organism evidence="2 3">
    <name type="scientific">Marasmiellus scandens</name>
    <dbReference type="NCBI Taxonomy" id="2682957"/>
    <lineage>
        <taxon>Eukaryota</taxon>
        <taxon>Fungi</taxon>
        <taxon>Dikarya</taxon>
        <taxon>Basidiomycota</taxon>
        <taxon>Agaricomycotina</taxon>
        <taxon>Agaricomycetes</taxon>
        <taxon>Agaricomycetidae</taxon>
        <taxon>Agaricales</taxon>
        <taxon>Marasmiineae</taxon>
        <taxon>Omphalotaceae</taxon>
        <taxon>Marasmiellus</taxon>
    </lineage>
</organism>
<sequence length="136" mass="14436">MDIDDDTYHGERTKTPTLIAPAYRRGQSEPLYSGSGSGAKSSPSLGLNSTLQQGRSGAAKGTKSPSTPSQSQNQRSGQRSRATSATKRVALTSPPSPSLPGTPSEFPSVNSRMQVLKATQAEFAVEKRQKVLEESK</sequence>
<comment type="caution">
    <text evidence="2">The sequence shown here is derived from an EMBL/GenBank/DDBJ whole genome shotgun (WGS) entry which is preliminary data.</text>
</comment>
<evidence type="ECO:0000256" key="1">
    <source>
        <dbReference type="SAM" id="MobiDB-lite"/>
    </source>
</evidence>
<dbReference type="Proteomes" id="UP001498398">
    <property type="component" value="Unassembled WGS sequence"/>
</dbReference>
<evidence type="ECO:0000313" key="2">
    <source>
        <dbReference type="EMBL" id="KAK7464968.1"/>
    </source>
</evidence>
<protein>
    <submittedName>
        <fullName evidence="2">Uncharacterized protein</fullName>
    </submittedName>
</protein>
<feature type="compositionally biased region" description="Low complexity" evidence="1">
    <location>
        <begin position="69"/>
        <end position="81"/>
    </location>
</feature>
<keyword evidence="3" id="KW-1185">Reference proteome</keyword>
<evidence type="ECO:0000313" key="3">
    <source>
        <dbReference type="Proteomes" id="UP001498398"/>
    </source>
</evidence>
<feature type="compositionally biased region" description="Basic and acidic residues" evidence="1">
    <location>
        <begin position="1"/>
        <end position="14"/>
    </location>
</feature>
<proteinExistence type="predicted"/>
<reference evidence="2 3" key="1">
    <citation type="submission" date="2024-01" db="EMBL/GenBank/DDBJ databases">
        <title>A draft genome for the cacao thread blight pathogen Marasmiellus scandens.</title>
        <authorList>
            <person name="Baruah I.K."/>
            <person name="Leung J."/>
            <person name="Bukari Y."/>
            <person name="Amoako-Attah I."/>
            <person name="Meinhardt L.W."/>
            <person name="Bailey B.A."/>
            <person name="Cohen S.P."/>
        </authorList>
    </citation>
    <scope>NUCLEOTIDE SEQUENCE [LARGE SCALE GENOMIC DNA]</scope>
    <source>
        <strain evidence="2 3">GH-19</strain>
    </source>
</reference>